<dbReference type="GO" id="GO:0005886">
    <property type="term" value="C:plasma membrane"/>
    <property type="evidence" value="ECO:0007669"/>
    <property type="project" value="UniProtKB-SubCell"/>
</dbReference>
<dbReference type="GO" id="GO:0042910">
    <property type="term" value="F:xenobiotic transmembrane transporter activity"/>
    <property type="evidence" value="ECO:0007669"/>
    <property type="project" value="InterPro"/>
</dbReference>
<dbReference type="RefSeq" id="WP_175277821.1">
    <property type="nucleotide sequence ID" value="NZ_CP054836.1"/>
</dbReference>
<dbReference type="EMBL" id="CP054836">
    <property type="protein sequence ID" value="QKV19930.1"/>
    <property type="molecule type" value="Genomic_DNA"/>
</dbReference>
<evidence type="ECO:0000256" key="4">
    <source>
        <dbReference type="ARBA" id="ARBA00022475"/>
    </source>
</evidence>
<feature type="transmembrane region" description="Helical" evidence="8">
    <location>
        <begin position="135"/>
        <end position="154"/>
    </location>
</feature>
<dbReference type="KEGG" id="orm:HTY61_16465"/>
<dbReference type="PANTHER" id="PTHR42718:SF9">
    <property type="entry name" value="MAJOR FACILITATOR SUPERFAMILY MULTIDRUG TRANSPORTER MFSC"/>
    <property type="match status" value="1"/>
</dbReference>
<dbReference type="SUPFAM" id="SSF103473">
    <property type="entry name" value="MFS general substrate transporter"/>
    <property type="match status" value="1"/>
</dbReference>
<keyword evidence="3 8" id="KW-0813">Transport</keyword>
<dbReference type="InterPro" id="IPR020846">
    <property type="entry name" value="MFS_dom"/>
</dbReference>
<comment type="caution">
    <text evidence="8">Lacks conserved residue(s) required for the propagation of feature annotation.</text>
</comment>
<sequence length="415" mass="43350">MTAPIMSVRRTTLVASALVALGPTSMALYTPAMPQLVEAFATTPAVVKTTLTAYFAGFAFSQLLAGPVADAFGRRGSTLVFMAVYILGSLAAVFAPSVEILTAARLVQGIGAAIGVTVSRAIVRDLYPGDRGARIMNMVGIILAIAPAMSPAIGGMTVGLAGWHAVFVLMVLFGLGVGAVSLFALRETIVPDRSAFRPVRIVRAYATLLANAEFLTASVVIACGIGVFYALATMLPFVLIDTVGLTPTQFGFSMLFQSGMFLAGSVTFRVLMRWITPRQAVMPGLVLIFTGSLCLAAAPYLLGTSLLTVMLPVSLYSFGVALMMPFMMMAGMRPFPHIAGQASAMTGFFQIGTGLVAGTIGAWIGDPVLSVATIIPAMGVIAVSAYLFYRRAAARAEREESDANEPVPVDPAPAA</sequence>
<evidence type="ECO:0000256" key="2">
    <source>
        <dbReference type="ARBA" id="ARBA00006236"/>
    </source>
</evidence>
<keyword evidence="5 8" id="KW-0812">Transmembrane</keyword>
<feature type="transmembrane region" description="Helical" evidence="8">
    <location>
        <begin position="51"/>
        <end position="72"/>
    </location>
</feature>
<evidence type="ECO:0000256" key="6">
    <source>
        <dbReference type="ARBA" id="ARBA00022989"/>
    </source>
</evidence>
<feature type="transmembrane region" description="Helical" evidence="8">
    <location>
        <begin position="252"/>
        <end position="272"/>
    </location>
</feature>
<evidence type="ECO:0000256" key="1">
    <source>
        <dbReference type="ARBA" id="ARBA00004651"/>
    </source>
</evidence>
<feature type="domain" description="Major facilitator superfamily (MFS) profile" evidence="9">
    <location>
        <begin position="11"/>
        <end position="394"/>
    </location>
</feature>
<keyword evidence="4" id="KW-1003">Cell membrane</keyword>
<dbReference type="InterPro" id="IPR036259">
    <property type="entry name" value="MFS_trans_sf"/>
</dbReference>
<dbReference type="PRINTS" id="PR01036">
    <property type="entry name" value="TCRTETB"/>
</dbReference>
<feature type="transmembrane region" description="Helical" evidence="8">
    <location>
        <begin position="284"/>
        <end position="303"/>
    </location>
</feature>
<comment type="similarity">
    <text evidence="2 8">Belongs to the major facilitator superfamily. Bcr/CmlA family.</text>
</comment>
<feature type="transmembrane region" description="Helical" evidence="8">
    <location>
        <begin position="206"/>
        <end position="232"/>
    </location>
</feature>
<feature type="transmembrane region" description="Helical" evidence="8">
    <location>
        <begin position="370"/>
        <end position="389"/>
    </location>
</feature>
<evidence type="ECO:0000256" key="7">
    <source>
        <dbReference type="ARBA" id="ARBA00023136"/>
    </source>
</evidence>
<dbReference type="Proteomes" id="UP000509367">
    <property type="component" value="Chromosome"/>
</dbReference>
<accession>A0A6N1VG94</accession>
<evidence type="ECO:0000259" key="9">
    <source>
        <dbReference type="PROSITE" id="PS50850"/>
    </source>
</evidence>
<gene>
    <name evidence="10" type="ORF">HTY61_16465</name>
</gene>
<dbReference type="GO" id="GO:1990961">
    <property type="term" value="P:xenobiotic detoxification by transmembrane export across the plasma membrane"/>
    <property type="evidence" value="ECO:0007669"/>
    <property type="project" value="InterPro"/>
</dbReference>
<dbReference type="PROSITE" id="PS50850">
    <property type="entry name" value="MFS"/>
    <property type="match status" value="1"/>
</dbReference>
<keyword evidence="11" id="KW-1185">Reference proteome</keyword>
<dbReference type="InterPro" id="IPR011701">
    <property type="entry name" value="MFS"/>
</dbReference>
<name>A0A6N1VG94_9HYPH</name>
<evidence type="ECO:0000313" key="11">
    <source>
        <dbReference type="Proteomes" id="UP000509367"/>
    </source>
</evidence>
<evidence type="ECO:0000256" key="8">
    <source>
        <dbReference type="RuleBase" id="RU365088"/>
    </source>
</evidence>
<feature type="transmembrane region" description="Helical" evidence="8">
    <location>
        <begin position="309"/>
        <end position="330"/>
    </location>
</feature>
<dbReference type="InterPro" id="IPR004812">
    <property type="entry name" value="Efflux_drug-R_Bcr/CmlA"/>
</dbReference>
<dbReference type="NCBIfam" id="TIGR00710">
    <property type="entry name" value="efflux_Bcr_CflA"/>
    <property type="match status" value="1"/>
</dbReference>
<evidence type="ECO:0000256" key="5">
    <source>
        <dbReference type="ARBA" id="ARBA00022692"/>
    </source>
</evidence>
<dbReference type="Pfam" id="PF07690">
    <property type="entry name" value="MFS_1"/>
    <property type="match status" value="1"/>
</dbReference>
<dbReference type="AlphaFoldDB" id="A0A6N1VG94"/>
<organism evidence="10 11">
    <name type="scientific">Oricola thermophila</name>
    <dbReference type="NCBI Taxonomy" id="2742145"/>
    <lineage>
        <taxon>Bacteria</taxon>
        <taxon>Pseudomonadati</taxon>
        <taxon>Pseudomonadota</taxon>
        <taxon>Alphaproteobacteria</taxon>
        <taxon>Hyphomicrobiales</taxon>
        <taxon>Ahrensiaceae</taxon>
        <taxon>Oricola</taxon>
    </lineage>
</organism>
<dbReference type="CDD" id="cd17320">
    <property type="entry name" value="MFS_MdfA_MDR_like"/>
    <property type="match status" value="1"/>
</dbReference>
<evidence type="ECO:0000313" key="10">
    <source>
        <dbReference type="EMBL" id="QKV19930.1"/>
    </source>
</evidence>
<protein>
    <recommendedName>
        <fullName evidence="8">Bcr/CflA family efflux transporter</fullName>
    </recommendedName>
</protein>
<proteinExistence type="inferred from homology"/>
<feature type="transmembrane region" description="Helical" evidence="8">
    <location>
        <begin position="342"/>
        <end position="364"/>
    </location>
</feature>
<feature type="transmembrane region" description="Helical" evidence="8">
    <location>
        <begin position="160"/>
        <end position="185"/>
    </location>
</feature>
<feature type="transmembrane region" description="Helical" evidence="8">
    <location>
        <begin position="103"/>
        <end position="123"/>
    </location>
</feature>
<dbReference type="Gene3D" id="1.20.1720.10">
    <property type="entry name" value="Multidrug resistance protein D"/>
    <property type="match status" value="1"/>
</dbReference>
<feature type="transmembrane region" description="Helical" evidence="8">
    <location>
        <begin position="79"/>
        <end position="97"/>
    </location>
</feature>
<keyword evidence="7 8" id="KW-0472">Membrane</keyword>
<evidence type="ECO:0000256" key="3">
    <source>
        <dbReference type="ARBA" id="ARBA00022448"/>
    </source>
</evidence>
<keyword evidence="8" id="KW-0997">Cell inner membrane</keyword>
<comment type="subcellular location">
    <subcellularLocation>
        <location evidence="8">Cell inner membrane</location>
        <topology evidence="8">Multi-pass membrane protein</topology>
    </subcellularLocation>
    <subcellularLocation>
        <location evidence="1">Cell membrane</location>
        <topology evidence="1">Multi-pass membrane protein</topology>
    </subcellularLocation>
</comment>
<keyword evidence="6 8" id="KW-1133">Transmembrane helix</keyword>
<reference evidence="10 11" key="1">
    <citation type="submission" date="2020-06" db="EMBL/GenBank/DDBJ databases">
        <title>Oricola thermophila sp. nov. isolated from a tidal sediments.</title>
        <authorList>
            <person name="Kwon K.K."/>
            <person name="Yang S.-H."/>
            <person name="Park M.-J."/>
        </authorList>
    </citation>
    <scope>NUCLEOTIDE SEQUENCE [LARGE SCALE GENOMIC DNA]</scope>
    <source>
        <strain evidence="10 11">MEBiC13590</strain>
    </source>
</reference>
<dbReference type="PANTHER" id="PTHR42718">
    <property type="entry name" value="MAJOR FACILITATOR SUPERFAMILY MULTIDRUG TRANSPORTER MFSC"/>
    <property type="match status" value="1"/>
</dbReference>